<evidence type="ECO:0000256" key="2">
    <source>
        <dbReference type="SAM" id="MobiDB-lite"/>
    </source>
</evidence>
<feature type="compositionally biased region" description="Polar residues" evidence="2">
    <location>
        <begin position="140"/>
        <end position="179"/>
    </location>
</feature>
<dbReference type="PANTHER" id="PTHR24036:SF5">
    <property type="entry name" value="THROMBOMODULIN"/>
    <property type="match status" value="1"/>
</dbReference>
<feature type="signal peptide" evidence="3">
    <location>
        <begin position="1"/>
        <end position="19"/>
    </location>
</feature>
<keyword evidence="1" id="KW-0677">Repeat</keyword>
<feature type="compositionally biased region" description="Low complexity" evidence="2">
    <location>
        <begin position="184"/>
        <end position="213"/>
    </location>
</feature>
<protein>
    <submittedName>
        <fullName evidence="5">Electron transfer DM13 domain-containing protein</fullName>
    </submittedName>
</protein>
<evidence type="ECO:0000313" key="6">
    <source>
        <dbReference type="Proteomes" id="UP001201812"/>
    </source>
</evidence>
<feature type="region of interest" description="Disordered" evidence="2">
    <location>
        <begin position="306"/>
        <end position="338"/>
    </location>
</feature>
<dbReference type="PROSITE" id="PS51549">
    <property type="entry name" value="DM13"/>
    <property type="match status" value="1"/>
</dbReference>
<dbReference type="InterPro" id="IPR019545">
    <property type="entry name" value="DM13_domain"/>
</dbReference>
<dbReference type="EMBL" id="JAKKPZ010000002">
    <property type="protein sequence ID" value="KAI1725492.1"/>
    <property type="molecule type" value="Genomic_DNA"/>
</dbReference>
<feature type="domain" description="DM13" evidence="4">
    <location>
        <begin position="441"/>
        <end position="553"/>
    </location>
</feature>
<keyword evidence="3" id="KW-0732">Signal</keyword>
<evidence type="ECO:0000259" key="4">
    <source>
        <dbReference type="PROSITE" id="PS51549"/>
    </source>
</evidence>
<sequence length="563" mass="62400">MGIVQILLSVLVLSKLAHPESVEIDEGEQYFGTPLGALHFSSDGTSAEIYAADEFTIIFNHFYHNPREGCTAMMVGPPRSEDRENVIDGHGLLIAPAHPPVAAAARHRIRRQLAGGPLSSRLEQFRSWPVEFDHLLMEPPSNNKSPSAAVQSDNSQPVGKSDINKSMNDSSKQMESTMSDGWKSQVSSSDKTSNSTNSKSIITTSTTTQVPSTETHASTSSGSTKAVEQPTTAKPIILTKSISKQNTAKAAAAPANSKTDERSSLGIVITSSGDTYTINQENMKQLESSRQAFGQARMLDAEFVRRSPSRSEFEEQSNSKWNHYDDHKGSLSSSSSVPPTTTPLFWVIKDPRESRRQRLLELRKRIGEPGSTTPTTTTTLTTAAPIDERFILPRIRDKLATFSLTNGAKINSYKWIGIYDQCLKRHVELVTLRDIDPPREEKIMPLSGWSHNITSYRVHILNCNTILIPGFNYNGWNSTRNSYFFVGVGEFPDNIEHQVIATVVGTKRNEPLRDYSGEDVLLRLPKGYRTFDIDFISVFNTDEQKSFAHVIIPSLLVPPCAED</sequence>
<organism evidence="5 6">
    <name type="scientific">Ditylenchus destructor</name>
    <dbReference type="NCBI Taxonomy" id="166010"/>
    <lineage>
        <taxon>Eukaryota</taxon>
        <taxon>Metazoa</taxon>
        <taxon>Ecdysozoa</taxon>
        <taxon>Nematoda</taxon>
        <taxon>Chromadorea</taxon>
        <taxon>Rhabditida</taxon>
        <taxon>Tylenchina</taxon>
        <taxon>Tylenchomorpha</taxon>
        <taxon>Sphaerularioidea</taxon>
        <taxon>Anguinidae</taxon>
        <taxon>Anguininae</taxon>
        <taxon>Ditylenchus</taxon>
    </lineage>
</organism>
<feature type="chain" id="PRO_5042271667" evidence="3">
    <location>
        <begin position="20"/>
        <end position="563"/>
    </location>
</feature>
<feature type="region of interest" description="Disordered" evidence="2">
    <location>
        <begin position="136"/>
        <end position="236"/>
    </location>
</feature>
<gene>
    <name evidence="5" type="ORF">DdX_02151</name>
</gene>
<accession>A0AAD4RBZ9</accession>
<dbReference type="InterPro" id="IPR052126">
    <property type="entry name" value="Spindle_Org/Thrombomodulin"/>
</dbReference>
<dbReference type="AlphaFoldDB" id="A0AAD4RBZ9"/>
<dbReference type="PANTHER" id="PTHR24036">
    <property type="entry name" value="SKELETOR-RELATED"/>
    <property type="match status" value="1"/>
</dbReference>
<feature type="compositionally biased region" description="Polar residues" evidence="2">
    <location>
        <begin position="214"/>
        <end position="232"/>
    </location>
</feature>
<dbReference type="Pfam" id="PF10517">
    <property type="entry name" value="DM13"/>
    <property type="match status" value="1"/>
</dbReference>
<proteinExistence type="predicted"/>
<keyword evidence="6" id="KW-1185">Reference proteome</keyword>
<dbReference type="SMART" id="SM00686">
    <property type="entry name" value="DM13"/>
    <property type="match status" value="1"/>
</dbReference>
<comment type="caution">
    <text evidence="5">The sequence shown here is derived from an EMBL/GenBank/DDBJ whole genome shotgun (WGS) entry which is preliminary data.</text>
</comment>
<dbReference type="Proteomes" id="UP001201812">
    <property type="component" value="Unassembled WGS sequence"/>
</dbReference>
<name>A0AAD4RBZ9_9BILA</name>
<evidence type="ECO:0000313" key="5">
    <source>
        <dbReference type="EMBL" id="KAI1725492.1"/>
    </source>
</evidence>
<evidence type="ECO:0000256" key="3">
    <source>
        <dbReference type="SAM" id="SignalP"/>
    </source>
</evidence>
<evidence type="ECO:0000256" key="1">
    <source>
        <dbReference type="ARBA" id="ARBA00022737"/>
    </source>
</evidence>
<reference evidence="5" key="1">
    <citation type="submission" date="2022-01" db="EMBL/GenBank/DDBJ databases">
        <title>Genome Sequence Resource for Two Populations of Ditylenchus destructor, the Migratory Endoparasitic Phytonematode.</title>
        <authorList>
            <person name="Zhang H."/>
            <person name="Lin R."/>
            <person name="Xie B."/>
        </authorList>
    </citation>
    <scope>NUCLEOTIDE SEQUENCE</scope>
    <source>
        <strain evidence="5">BazhouSP</strain>
    </source>
</reference>